<dbReference type="EMBL" id="BBSC01000006">
    <property type="protein sequence ID" value="GAM76350.1"/>
    <property type="molecule type" value="Genomic_DNA"/>
</dbReference>
<evidence type="ECO:0000313" key="3">
    <source>
        <dbReference type="Proteomes" id="UP000031666"/>
    </source>
</evidence>
<accession>A0A0B8Q9L0</accession>
<reference evidence="2 3" key="2">
    <citation type="submission" date="2015-01" db="EMBL/GenBank/DDBJ databases">
        <authorList>
            <consortium name="NBRP consortium"/>
            <person name="Sawabe T."/>
            <person name="Meirelles P."/>
            <person name="Feng G."/>
            <person name="Sayaka M."/>
            <person name="Hattori M."/>
            <person name="Ohkuma M."/>
        </authorList>
    </citation>
    <scope>NUCLEOTIDE SEQUENCE [LARGE SCALE GENOMIC DNA]</scope>
    <source>
        <strain evidence="3">JCM 19241</strain>
    </source>
</reference>
<keyword evidence="1" id="KW-0732">Signal</keyword>
<sequence length="59" mass="6471">MNRHALLALACLSSFPTFASFEDPVDGRFDIGEHLAENAYGFLLSLSSLLNRLWDTVAG</sequence>
<organism evidence="2 3">
    <name type="scientific">Vibrio ishigakensis</name>
    <dbReference type="NCBI Taxonomy" id="1481914"/>
    <lineage>
        <taxon>Bacteria</taxon>
        <taxon>Pseudomonadati</taxon>
        <taxon>Pseudomonadota</taxon>
        <taxon>Gammaproteobacteria</taxon>
        <taxon>Vibrionales</taxon>
        <taxon>Vibrionaceae</taxon>
        <taxon>Vibrio</taxon>
    </lineage>
</organism>
<feature type="signal peptide" evidence="1">
    <location>
        <begin position="1"/>
        <end position="19"/>
    </location>
</feature>
<feature type="chain" id="PRO_5002140716" evidence="1">
    <location>
        <begin position="20"/>
        <end position="59"/>
    </location>
</feature>
<gene>
    <name evidence="2" type="ORF">JCM19241_3887</name>
</gene>
<comment type="caution">
    <text evidence="2">The sequence shown here is derived from an EMBL/GenBank/DDBJ whole genome shotgun (WGS) entry which is preliminary data.</text>
</comment>
<protein>
    <submittedName>
        <fullName evidence="2">Uncharacterized protein</fullName>
    </submittedName>
</protein>
<reference evidence="2 3" key="1">
    <citation type="submission" date="2015-01" db="EMBL/GenBank/DDBJ databases">
        <title>Vibrio sp. C94 JCM 19241 whole genome shotgun sequence.</title>
        <authorList>
            <person name="Sawabe T."/>
            <person name="Meirelles P."/>
            <person name="Feng G."/>
            <person name="Sayaka M."/>
            <person name="Hattori M."/>
            <person name="Ohkuma M."/>
        </authorList>
    </citation>
    <scope>NUCLEOTIDE SEQUENCE [LARGE SCALE GENOMIC DNA]</scope>
    <source>
        <strain evidence="3">JCM 19241</strain>
    </source>
</reference>
<dbReference type="AlphaFoldDB" id="A0A0B8Q9L0"/>
<dbReference type="STRING" id="1481914.JCM19241_3887"/>
<evidence type="ECO:0000313" key="2">
    <source>
        <dbReference type="EMBL" id="GAM76350.1"/>
    </source>
</evidence>
<name>A0A0B8Q9L0_9VIBR</name>
<proteinExistence type="predicted"/>
<dbReference type="Proteomes" id="UP000031666">
    <property type="component" value="Unassembled WGS sequence"/>
</dbReference>
<evidence type="ECO:0000256" key="1">
    <source>
        <dbReference type="SAM" id="SignalP"/>
    </source>
</evidence>